<gene>
    <name evidence="2" type="ORF">CQR37_05275</name>
</gene>
<dbReference type="InterPro" id="IPR045691">
    <property type="entry name" value="DUF6056"/>
</dbReference>
<feature type="transmembrane region" description="Helical" evidence="1">
    <location>
        <begin position="268"/>
        <end position="285"/>
    </location>
</feature>
<organism evidence="2 3">
    <name type="scientific">Enterococcus faecium</name>
    <name type="common">Streptococcus faecium</name>
    <dbReference type="NCBI Taxonomy" id="1352"/>
    <lineage>
        <taxon>Bacteria</taxon>
        <taxon>Bacillati</taxon>
        <taxon>Bacillota</taxon>
        <taxon>Bacilli</taxon>
        <taxon>Lactobacillales</taxon>
        <taxon>Enterococcaceae</taxon>
        <taxon>Enterococcus</taxon>
    </lineage>
</organism>
<feature type="transmembrane region" description="Helical" evidence="1">
    <location>
        <begin position="137"/>
        <end position="154"/>
    </location>
</feature>
<evidence type="ECO:0000256" key="1">
    <source>
        <dbReference type="SAM" id="Phobius"/>
    </source>
</evidence>
<feature type="transmembrane region" description="Helical" evidence="1">
    <location>
        <begin position="349"/>
        <end position="370"/>
    </location>
</feature>
<keyword evidence="1" id="KW-1133">Transmembrane helix</keyword>
<name>A0A2G0ECA6_ENTFC</name>
<proteinExistence type="predicted"/>
<keyword evidence="1" id="KW-0812">Transmembrane</keyword>
<feature type="transmembrane region" description="Helical" evidence="1">
    <location>
        <begin position="321"/>
        <end position="337"/>
    </location>
</feature>
<sequence>MNWLKENIDKNKRIAMLLCTYLIMVVLNFLTPLIADDIEYMYKTTDFSTILQDEYHQYMTWTGRSVVHIIARVFLLMPKMVFNLVNPLIYVLLTILIYKITTKDKTEFHAFKYLMINVVIWLFIPTFGQTILWETGAANYLWGGIIITSVLFIYHRYCYADRLLPFKSVGNLIIMAILGVAAGWCNENTSGGAVLIILGYIYITYRKKKPLQLWMFSGLVGTIFGLFMMASAPGNAIRATYFERSTWSLPHKLFSGIVDITQTLQENGLQLFILCAILLSLGIIFDHRKEWLRLSYIYIIAGLATIYVLAISPAGLGWGRSFFGGVLYILIAMMIEWPDKIEKIAPKIVYSVISSILLVQFLFSFALGSIDIARSYRNIEEQYDYLKAQKQQGNLNPVVSEFHSYNNTSYPAYSSALSHIKGDVDAQVNRANAKYFDLQSVRSITEEDWKNIYKNGDSKLMNIWNAQDYLKKLADSENPLIVAGFGDVTQINETLINDMIKFFPSLDPEIFKQHWNFSGMILDKKEAILSQKQNYNIFSKDVARKEITVRTSYTAYEDQQFGYINIDGIAISRNKPGINIVVLSNDGKILDSVNIGIVNEEVTLLR</sequence>
<dbReference type="Proteomes" id="UP000224303">
    <property type="component" value="Unassembled WGS sequence"/>
</dbReference>
<keyword evidence="1" id="KW-0472">Membrane</keyword>
<dbReference type="AlphaFoldDB" id="A0A2G0ECA6"/>
<feature type="transmembrane region" description="Helical" evidence="1">
    <location>
        <begin position="190"/>
        <end position="206"/>
    </location>
</feature>
<feature type="transmembrane region" description="Helical" evidence="1">
    <location>
        <begin position="80"/>
        <end position="98"/>
    </location>
</feature>
<evidence type="ECO:0000313" key="2">
    <source>
        <dbReference type="EMBL" id="PHL22072.1"/>
    </source>
</evidence>
<feature type="transmembrane region" description="Helical" evidence="1">
    <location>
        <begin position="110"/>
        <end position="131"/>
    </location>
</feature>
<reference evidence="2 3" key="1">
    <citation type="submission" date="2017-10" db="EMBL/GenBank/DDBJ databases">
        <title>Draft genomes of the Enterococcus faecium isolated from human feces before and after Helicobacter pylori eradication therapy.</title>
        <authorList>
            <person name="Prianichniikov N.A."/>
            <person name="Glushchenko O.E."/>
            <person name="Malakhova M.V."/>
        </authorList>
    </citation>
    <scope>NUCLEOTIDE SEQUENCE [LARGE SCALE GENOMIC DNA]</scope>
    <source>
        <strain evidence="2 3">Hp_5-7</strain>
    </source>
</reference>
<feature type="transmembrane region" description="Helical" evidence="1">
    <location>
        <begin position="14"/>
        <end position="35"/>
    </location>
</feature>
<feature type="transmembrane region" description="Helical" evidence="1">
    <location>
        <begin position="213"/>
        <end position="232"/>
    </location>
</feature>
<protein>
    <submittedName>
        <fullName evidence="2">Uncharacterized protein</fullName>
    </submittedName>
</protein>
<accession>A0A2G0ECA6</accession>
<feature type="transmembrane region" description="Helical" evidence="1">
    <location>
        <begin position="297"/>
        <end position="315"/>
    </location>
</feature>
<dbReference type="RefSeq" id="WP_002319480.1">
    <property type="nucleotide sequence ID" value="NZ_AP019394.1"/>
</dbReference>
<evidence type="ECO:0000313" key="3">
    <source>
        <dbReference type="Proteomes" id="UP000224303"/>
    </source>
</evidence>
<feature type="transmembrane region" description="Helical" evidence="1">
    <location>
        <begin position="166"/>
        <end position="184"/>
    </location>
</feature>
<dbReference type="Pfam" id="PF19528">
    <property type="entry name" value="DUF6056"/>
    <property type="match status" value="1"/>
</dbReference>
<comment type="caution">
    <text evidence="2">The sequence shown here is derived from an EMBL/GenBank/DDBJ whole genome shotgun (WGS) entry which is preliminary data.</text>
</comment>
<dbReference type="EMBL" id="PCGC01000008">
    <property type="protein sequence ID" value="PHL22072.1"/>
    <property type="molecule type" value="Genomic_DNA"/>
</dbReference>